<gene>
    <name evidence="3" type="ORF">CTAYLR_002765</name>
</gene>
<dbReference type="Proteomes" id="UP001230188">
    <property type="component" value="Unassembled WGS sequence"/>
</dbReference>
<dbReference type="EMBL" id="JAQMWT010000391">
    <property type="protein sequence ID" value="KAJ8602011.1"/>
    <property type="molecule type" value="Genomic_DNA"/>
</dbReference>
<organism evidence="3 4">
    <name type="scientific">Chrysophaeum taylorii</name>
    <dbReference type="NCBI Taxonomy" id="2483200"/>
    <lineage>
        <taxon>Eukaryota</taxon>
        <taxon>Sar</taxon>
        <taxon>Stramenopiles</taxon>
        <taxon>Ochrophyta</taxon>
        <taxon>Pelagophyceae</taxon>
        <taxon>Pelagomonadales</taxon>
        <taxon>Pelagomonadaceae</taxon>
        <taxon>Chrysophaeum</taxon>
    </lineage>
</organism>
<feature type="region of interest" description="Disordered" evidence="1">
    <location>
        <begin position="156"/>
        <end position="206"/>
    </location>
</feature>
<dbReference type="PANTHER" id="PTHR15410:SF2">
    <property type="entry name" value="HIRA-INTERACTING PROTEIN 3"/>
    <property type="match status" value="1"/>
</dbReference>
<comment type="caution">
    <text evidence="3">The sequence shown here is derived from an EMBL/GenBank/DDBJ whole genome shotgun (WGS) entry which is preliminary data.</text>
</comment>
<proteinExistence type="predicted"/>
<evidence type="ECO:0000259" key="2">
    <source>
        <dbReference type="Pfam" id="PF08766"/>
    </source>
</evidence>
<evidence type="ECO:0000256" key="1">
    <source>
        <dbReference type="SAM" id="MobiDB-lite"/>
    </source>
</evidence>
<evidence type="ECO:0000313" key="4">
    <source>
        <dbReference type="Proteomes" id="UP001230188"/>
    </source>
</evidence>
<dbReference type="Pfam" id="PF08766">
    <property type="entry name" value="DEK_C"/>
    <property type="match status" value="1"/>
</dbReference>
<sequence>MDDDTSLRDAVGKVLKKVDPATTGLREIRRLVETELGLAPKACDARKDEIRRLVLETSPKKKKRARNDDVQAAKKTKKEETATKPVENEEDDERVRQLKMLARAMGTGPSVYRGLGNMDVEAKVKALTERLRERGAEFQAVPTAKDIARAKSKRAKQLDLDGMDASNILESGERRSRRQQVVVVASPRNNKTEPDDDDLSESEFNF</sequence>
<evidence type="ECO:0000313" key="3">
    <source>
        <dbReference type="EMBL" id="KAJ8602011.1"/>
    </source>
</evidence>
<dbReference type="GO" id="GO:0005634">
    <property type="term" value="C:nucleus"/>
    <property type="evidence" value="ECO:0007669"/>
    <property type="project" value="TreeGrafter"/>
</dbReference>
<name>A0AAD7XKT9_9STRA</name>
<reference evidence="3" key="1">
    <citation type="submission" date="2023-01" db="EMBL/GenBank/DDBJ databases">
        <title>Metagenome sequencing of chrysophaentin producing Chrysophaeum taylorii.</title>
        <authorList>
            <person name="Davison J."/>
            <person name="Bewley C."/>
        </authorList>
    </citation>
    <scope>NUCLEOTIDE SEQUENCE</scope>
    <source>
        <strain evidence="3">NIES-1699</strain>
    </source>
</reference>
<feature type="domain" description="DEK-C" evidence="2">
    <location>
        <begin position="3"/>
        <end position="56"/>
    </location>
</feature>
<dbReference type="InterPro" id="IPR037647">
    <property type="entry name" value="HIRIP3"/>
</dbReference>
<accession>A0AAD7XKT9</accession>
<dbReference type="AlphaFoldDB" id="A0AAD7XKT9"/>
<keyword evidence="4" id="KW-1185">Reference proteome</keyword>
<feature type="compositionally biased region" description="Acidic residues" evidence="1">
    <location>
        <begin position="194"/>
        <end position="206"/>
    </location>
</feature>
<feature type="region of interest" description="Disordered" evidence="1">
    <location>
        <begin position="55"/>
        <end position="94"/>
    </location>
</feature>
<dbReference type="InterPro" id="IPR014876">
    <property type="entry name" value="DEK_C"/>
</dbReference>
<protein>
    <recommendedName>
        <fullName evidence="2">DEK-C domain-containing protein</fullName>
    </recommendedName>
</protein>
<dbReference type="PANTHER" id="PTHR15410">
    <property type="entry name" value="HIRA-INTERACTING PROTEIN 3"/>
    <property type="match status" value="1"/>
</dbReference>
<feature type="compositionally biased region" description="Basic and acidic residues" evidence="1">
    <location>
        <begin position="66"/>
        <end position="82"/>
    </location>
</feature>